<dbReference type="OrthoDB" id="408631at2759"/>
<dbReference type="EMBL" id="KV423992">
    <property type="protein sequence ID" value="KZT55557.1"/>
    <property type="molecule type" value="Genomic_DNA"/>
</dbReference>
<dbReference type="InterPro" id="IPR050654">
    <property type="entry name" value="AChE-related_enzymes"/>
</dbReference>
<dbReference type="ESTHER" id="9basi-a0a165eup2">
    <property type="family name" value="Fungal_carboxylesterase_lipase"/>
</dbReference>
<dbReference type="AlphaFoldDB" id="A0A165EUP2"/>
<organism evidence="5 6">
    <name type="scientific">Calocera cornea HHB12733</name>
    <dbReference type="NCBI Taxonomy" id="1353952"/>
    <lineage>
        <taxon>Eukaryota</taxon>
        <taxon>Fungi</taxon>
        <taxon>Dikarya</taxon>
        <taxon>Basidiomycota</taxon>
        <taxon>Agaricomycotina</taxon>
        <taxon>Dacrymycetes</taxon>
        <taxon>Dacrymycetales</taxon>
        <taxon>Dacrymycetaceae</taxon>
        <taxon>Calocera</taxon>
    </lineage>
</organism>
<dbReference type="InterPro" id="IPR029058">
    <property type="entry name" value="AB_hydrolase_fold"/>
</dbReference>
<evidence type="ECO:0000313" key="5">
    <source>
        <dbReference type="EMBL" id="KZT55557.1"/>
    </source>
</evidence>
<dbReference type="PROSITE" id="PS00122">
    <property type="entry name" value="CARBOXYLESTERASE_B_1"/>
    <property type="match status" value="1"/>
</dbReference>
<dbReference type="InterPro" id="IPR019826">
    <property type="entry name" value="Carboxylesterase_B_AS"/>
</dbReference>
<feature type="chain" id="PRO_5007748361" description="Carboxylic ester hydrolase" evidence="3">
    <location>
        <begin position="19"/>
        <end position="548"/>
    </location>
</feature>
<dbReference type="Proteomes" id="UP000076842">
    <property type="component" value="Unassembled WGS sequence"/>
</dbReference>
<reference evidence="5 6" key="1">
    <citation type="journal article" date="2016" name="Mol. Biol. Evol.">
        <title>Comparative Genomics of Early-Diverging Mushroom-Forming Fungi Provides Insights into the Origins of Lignocellulose Decay Capabilities.</title>
        <authorList>
            <person name="Nagy L.G."/>
            <person name="Riley R."/>
            <person name="Tritt A."/>
            <person name="Adam C."/>
            <person name="Daum C."/>
            <person name="Floudas D."/>
            <person name="Sun H."/>
            <person name="Yadav J.S."/>
            <person name="Pangilinan J."/>
            <person name="Larsson K.H."/>
            <person name="Matsuura K."/>
            <person name="Barry K."/>
            <person name="Labutti K."/>
            <person name="Kuo R."/>
            <person name="Ohm R.A."/>
            <person name="Bhattacharya S.S."/>
            <person name="Shirouzu T."/>
            <person name="Yoshinaga Y."/>
            <person name="Martin F.M."/>
            <person name="Grigoriev I.V."/>
            <person name="Hibbett D.S."/>
        </authorList>
    </citation>
    <scope>NUCLEOTIDE SEQUENCE [LARGE SCALE GENOMIC DNA]</scope>
    <source>
        <strain evidence="5 6">HHB12733</strain>
    </source>
</reference>
<comment type="similarity">
    <text evidence="1 3">Belongs to the type-B carboxylesterase/lipase family.</text>
</comment>
<gene>
    <name evidence="5" type="ORF">CALCODRAFT_524530</name>
</gene>
<dbReference type="PANTHER" id="PTHR43918">
    <property type="entry name" value="ACETYLCHOLINESTERASE"/>
    <property type="match status" value="1"/>
</dbReference>
<name>A0A165EUP2_9BASI</name>
<dbReference type="PANTHER" id="PTHR43918:SF4">
    <property type="entry name" value="CARBOXYLIC ESTER HYDROLASE"/>
    <property type="match status" value="1"/>
</dbReference>
<dbReference type="FunCoup" id="A0A165EUP2">
    <property type="interactions" value="2"/>
</dbReference>
<dbReference type="STRING" id="1353952.A0A165EUP2"/>
<evidence type="ECO:0000256" key="2">
    <source>
        <dbReference type="ARBA" id="ARBA00022801"/>
    </source>
</evidence>
<proteinExistence type="inferred from homology"/>
<feature type="signal peptide" evidence="3">
    <location>
        <begin position="1"/>
        <end position="18"/>
    </location>
</feature>
<keyword evidence="3" id="KW-0732">Signal</keyword>
<keyword evidence="2 3" id="KW-0378">Hydrolase</keyword>
<dbReference type="Gene3D" id="3.40.50.1820">
    <property type="entry name" value="alpha/beta hydrolase"/>
    <property type="match status" value="1"/>
</dbReference>
<evidence type="ECO:0000256" key="3">
    <source>
        <dbReference type="RuleBase" id="RU361235"/>
    </source>
</evidence>
<dbReference type="InParanoid" id="A0A165EUP2"/>
<dbReference type="SUPFAM" id="SSF53474">
    <property type="entry name" value="alpha/beta-Hydrolases"/>
    <property type="match status" value="1"/>
</dbReference>
<sequence length="548" mass="58666">MALTTLLCAAALTASALGWTTPPTATVLNGTYQGVNADTFNQQFFLGMPFAQQPVGDLRLRAPLSLNTSWTGTRDASNYSAICPGFPTSAGGPNDDTGYELSEACLTINVIRPNTVTDSSSTAVLAYIYGGGYSMGGSADHRYNGSWIVQRSMEMGTPIIFASFNYRVTAFGFLGGQEVHDAGLENLGLLDQRLALHWLQENIAAFGGDPTKVTIFGESAGAMSIANHLTAYGGRDDKLFRAAGMESGSPTTENYPSIAQLEPMYQGILSRAGCANATDGLSCLRGVSYDTFRMATNGTGPWQPVIDGNYIPYSPTELLKEGKLVKVPLLIGANTDEGTSFTLGKGINTTEQLAAGLLKGYPMLSNASIAQIINLYPNVPAEGCPYNTGDGLLPTGYLDKVAASIGGDIVMVGPRRFLAQMASYYAPVYSYRFNQLPINYTMESGVGHFSEVCYVFSNPQMTQNPLGNRPRDITLANLMTSMWVSFAHGLDPNNNFVAGAPYWPSYADGPKNMVFQLTGLGASSFVEDDTWRSEGIAFINTLGPELQH</sequence>
<dbReference type="GO" id="GO:0052689">
    <property type="term" value="F:carboxylic ester hydrolase activity"/>
    <property type="evidence" value="ECO:0007669"/>
    <property type="project" value="TreeGrafter"/>
</dbReference>
<evidence type="ECO:0000313" key="6">
    <source>
        <dbReference type="Proteomes" id="UP000076842"/>
    </source>
</evidence>
<dbReference type="InterPro" id="IPR002018">
    <property type="entry name" value="CarbesteraseB"/>
</dbReference>
<dbReference type="EC" id="3.1.1.-" evidence="3"/>
<dbReference type="Pfam" id="PF00135">
    <property type="entry name" value="COesterase"/>
    <property type="match status" value="1"/>
</dbReference>
<accession>A0A165EUP2</accession>
<evidence type="ECO:0000259" key="4">
    <source>
        <dbReference type="Pfam" id="PF00135"/>
    </source>
</evidence>
<keyword evidence="6" id="KW-1185">Reference proteome</keyword>
<feature type="domain" description="Carboxylesterase type B" evidence="4">
    <location>
        <begin position="28"/>
        <end position="512"/>
    </location>
</feature>
<evidence type="ECO:0000256" key="1">
    <source>
        <dbReference type="ARBA" id="ARBA00005964"/>
    </source>
</evidence>
<protein>
    <recommendedName>
        <fullName evidence="3">Carboxylic ester hydrolase</fullName>
        <ecNumber evidence="3">3.1.1.-</ecNumber>
    </recommendedName>
</protein>